<keyword evidence="1" id="KW-0472">Membrane</keyword>
<feature type="transmembrane region" description="Helical" evidence="1">
    <location>
        <begin position="24"/>
        <end position="50"/>
    </location>
</feature>
<name>A0AAQ3RLA2_VIGMU</name>
<keyword evidence="1" id="KW-0812">Transmembrane</keyword>
<evidence type="ECO:0000313" key="2">
    <source>
        <dbReference type="EMBL" id="WVY95845.1"/>
    </source>
</evidence>
<dbReference type="EMBL" id="CP144692">
    <property type="protein sequence ID" value="WVY95845.1"/>
    <property type="molecule type" value="Genomic_DNA"/>
</dbReference>
<sequence length="141" mass="16785">MRKILELAPELNTSIYIYINQYDLYWTISTLYVTIYFILKIVVIFSRLFLHCVVRARKLEVSFSLYLIAKCKSYESERRIHFMKIIKPSSGIILSSVLSSNRIIITHRNQVSKAFHHYNKCKSLYHKHRHLLVNLILLKDP</sequence>
<organism evidence="2 3">
    <name type="scientific">Vigna mungo</name>
    <name type="common">Black gram</name>
    <name type="synonym">Phaseolus mungo</name>
    <dbReference type="NCBI Taxonomy" id="3915"/>
    <lineage>
        <taxon>Eukaryota</taxon>
        <taxon>Viridiplantae</taxon>
        <taxon>Streptophyta</taxon>
        <taxon>Embryophyta</taxon>
        <taxon>Tracheophyta</taxon>
        <taxon>Spermatophyta</taxon>
        <taxon>Magnoliopsida</taxon>
        <taxon>eudicotyledons</taxon>
        <taxon>Gunneridae</taxon>
        <taxon>Pentapetalae</taxon>
        <taxon>rosids</taxon>
        <taxon>fabids</taxon>
        <taxon>Fabales</taxon>
        <taxon>Fabaceae</taxon>
        <taxon>Papilionoideae</taxon>
        <taxon>50 kb inversion clade</taxon>
        <taxon>NPAAA clade</taxon>
        <taxon>indigoferoid/millettioid clade</taxon>
        <taxon>Phaseoleae</taxon>
        <taxon>Vigna</taxon>
    </lineage>
</organism>
<dbReference type="AlphaFoldDB" id="A0AAQ3RLA2"/>
<proteinExistence type="predicted"/>
<accession>A0AAQ3RLA2</accession>
<evidence type="ECO:0000313" key="3">
    <source>
        <dbReference type="Proteomes" id="UP001374535"/>
    </source>
</evidence>
<keyword evidence="1" id="KW-1133">Transmembrane helix</keyword>
<evidence type="ECO:0000256" key="1">
    <source>
        <dbReference type="SAM" id="Phobius"/>
    </source>
</evidence>
<reference evidence="2 3" key="1">
    <citation type="journal article" date="2023" name="Life. Sci Alliance">
        <title>Evolutionary insights into 3D genome organization and epigenetic landscape of Vigna mungo.</title>
        <authorList>
            <person name="Junaid A."/>
            <person name="Singh B."/>
            <person name="Bhatia S."/>
        </authorList>
    </citation>
    <scope>NUCLEOTIDE SEQUENCE [LARGE SCALE GENOMIC DNA]</scope>
    <source>
        <strain evidence="2">Urdbean</strain>
    </source>
</reference>
<keyword evidence="3" id="KW-1185">Reference proteome</keyword>
<gene>
    <name evidence="2" type="ORF">V8G54_027996</name>
</gene>
<protein>
    <submittedName>
        <fullName evidence="2">Uncharacterized protein</fullName>
    </submittedName>
</protein>
<dbReference type="Proteomes" id="UP001374535">
    <property type="component" value="Chromosome 9"/>
</dbReference>